<protein>
    <submittedName>
        <fullName evidence="1">Phosphate acetyltransferase</fullName>
        <ecNumber evidence="1">2.3.1.8</ecNumber>
    </submittedName>
</protein>
<accession>Q1V1D3</accession>
<dbReference type="EC" id="2.3.1.8" evidence="1"/>
<dbReference type="GO" id="GO:0008959">
    <property type="term" value="F:phosphate acetyltransferase activity"/>
    <property type="evidence" value="ECO:0007669"/>
    <property type="project" value="UniProtKB-EC"/>
</dbReference>
<proteinExistence type="predicted"/>
<dbReference type="EMBL" id="AAPV01000001">
    <property type="protein sequence ID" value="EAS84945.1"/>
    <property type="molecule type" value="Genomic_DNA"/>
</dbReference>
<comment type="caution">
    <text evidence="1">The sequence shown here is derived from an EMBL/GenBank/DDBJ whole genome shotgun (WGS) entry which is preliminary data.</text>
</comment>
<evidence type="ECO:0000313" key="1">
    <source>
        <dbReference type="EMBL" id="EAS84945.1"/>
    </source>
</evidence>
<gene>
    <name evidence="1" type="ORF">PU1002_04471</name>
</gene>
<evidence type="ECO:0000313" key="2">
    <source>
        <dbReference type="Proteomes" id="UP000005306"/>
    </source>
</evidence>
<sequence length="31" mass="3501">MVVAIGMIIKPICLKKITLINIFNKTDNNEI</sequence>
<keyword evidence="1" id="KW-0012">Acyltransferase</keyword>
<organism evidence="1 2">
    <name type="scientific">Pelagibacter ubique (strain HTCC1002)</name>
    <dbReference type="NCBI Taxonomy" id="314261"/>
    <lineage>
        <taxon>Bacteria</taxon>
        <taxon>Pseudomonadati</taxon>
        <taxon>Pseudomonadota</taxon>
        <taxon>Alphaproteobacteria</taxon>
        <taxon>Candidatus Pelagibacterales</taxon>
        <taxon>Candidatus Pelagibacteraceae</taxon>
        <taxon>Candidatus Pelagibacter</taxon>
    </lineage>
</organism>
<name>Q1V1D3_PELU1</name>
<dbReference type="HOGENOM" id="CLU_3395685_0_0_5"/>
<dbReference type="AlphaFoldDB" id="Q1V1D3"/>
<reference evidence="1 2" key="1">
    <citation type="submission" date="2006-04" db="EMBL/GenBank/DDBJ databases">
        <authorList>
            <person name="Giovannoni S.J."/>
            <person name="Cho J.-C."/>
            <person name="Ferriera S."/>
            <person name="Johnson J."/>
            <person name="Kravitz S."/>
            <person name="Halpern A."/>
            <person name="Remington K."/>
            <person name="Beeson K."/>
            <person name="Tran B."/>
            <person name="Rogers Y.-H."/>
            <person name="Friedman R."/>
            <person name="Venter J.C."/>
        </authorList>
    </citation>
    <scope>NUCLEOTIDE SEQUENCE [LARGE SCALE GENOMIC DNA]</scope>
    <source>
        <strain evidence="1 2">HTCC1002</strain>
    </source>
</reference>
<keyword evidence="1" id="KW-0808">Transferase</keyword>
<dbReference type="Proteomes" id="UP000005306">
    <property type="component" value="Unassembled WGS sequence"/>
</dbReference>